<dbReference type="PANTHER" id="PTHR47245">
    <property type="entry name" value="PEPTIDYLPROLYL ISOMERASE"/>
    <property type="match status" value="1"/>
</dbReference>
<gene>
    <name evidence="3" type="ordered locus">CPF_0262</name>
</gene>
<dbReference type="InterPro" id="IPR023058">
    <property type="entry name" value="PPIase_PpiC_CS"/>
</dbReference>
<name>A0A0H2YTX0_CLOP1</name>
<dbReference type="Proteomes" id="UP000001823">
    <property type="component" value="Chromosome"/>
</dbReference>
<sequence>MEKKVLATVGNTEITSDYIDEIIARYPAQQQAMLASDEGKRQVLEQAIAFELMSEFAKETGLDKTEEFKDQLNKFAKELLAQMVMKKTLSSVTVTDDEAKAFYEEHKENFVELETVTAKHILVASEEEAKKVEEEIASGSITFEDAANKYSSCPSKEQGGNLGSFSKGMMVPEFEEAAFNLELGVVSAPVKTQFGYHLIKVEDKTEAKTKAFEDVKEQVVNMLIQERQQKKYLELIKELREKYGVKLA</sequence>
<proteinExistence type="predicted"/>
<dbReference type="KEGG" id="cpf:CPF_0262"/>
<accession>A0A0H2YTX0</accession>
<dbReference type="InterPro" id="IPR027304">
    <property type="entry name" value="Trigger_fact/SurA_dom_sf"/>
</dbReference>
<dbReference type="PROSITE" id="PS01096">
    <property type="entry name" value="PPIC_PPIASE_1"/>
    <property type="match status" value="1"/>
</dbReference>
<dbReference type="eggNOG" id="COG0760">
    <property type="taxonomic scope" value="Bacteria"/>
</dbReference>
<protein>
    <submittedName>
        <fullName evidence="3">Peptidyl-prolyl cis-trans isomerase family protein</fullName>
    </submittedName>
</protein>
<dbReference type="AlphaFoldDB" id="A0A0H2YTX0"/>
<dbReference type="EMBL" id="CP000246">
    <property type="protein sequence ID" value="ABG84544.1"/>
    <property type="molecule type" value="Genomic_DNA"/>
</dbReference>
<dbReference type="Pfam" id="PF00639">
    <property type="entry name" value="Rotamase"/>
    <property type="match status" value="1"/>
</dbReference>
<dbReference type="SUPFAM" id="SSF109998">
    <property type="entry name" value="Triger factor/SurA peptide-binding domain-like"/>
    <property type="match status" value="1"/>
</dbReference>
<evidence type="ECO:0000256" key="1">
    <source>
        <dbReference type="PROSITE-ProRule" id="PRU00278"/>
    </source>
</evidence>
<keyword evidence="1" id="KW-0697">Rotamase</keyword>
<dbReference type="PANTHER" id="PTHR47245:SF2">
    <property type="entry name" value="PEPTIDYL-PROLYL CIS-TRANS ISOMERASE HP_0175-RELATED"/>
    <property type="match status" value="1"/>
</dbReference>
<dbReference type="SUPFAM" id="SSF54534">
    <property type="entry name" value="FKBP-like"/>
    <property type="match status" value="1"/>
</dbReference>
<keyword evidence="1 3" id="KW-0413">Isomerase</keyword>
<dbReference type="PROSITE" id="PS50198">
    <property type="entry name" value="PPIC_PPIASE_2"/>
    <property type="match status" value="1"/>
</dbReference>
<dbReference type="Gene3D" id="3.10.50.40">
    <property type="match status" value="1"/>
</dbReference>
<reference evidence="3 4" key="1">
    <citation type="journal article" date="2006" name="Genome Res.">
        <title>Skewed genomic variability in strains of the toxigenic bacterial pathogen, Clostridium perfringens.</title>
        <authorList>
            <person name="Myers G.S."/>
            <person name="Rasko D.A."/>
            <person name="Cheung J.K."/>
            <person name="Ravel J."/>
            <person name="Seshadri R."/>
            <person name="Deboy R.T."/>
            <person name="Ren Q."/>
            <person name="Varga J."/>
            <person name="Awad M.M."/>
            <person name="Brinkac L.M."/>
            <person name="Daugherty S.C."/>
            <person name="Haft D.H."/>
            <person name="Dodson R.J."/>
            <person name="Madupu R."/>
            <person name="Nelson W.C."/>
            <person name="Rosovitz M.J."/>
            <person name="Sullivan S.A."/>
            <person name="Khouri H."/>
            <person name="Dimitrov G.I."/>
            <person name="Watkins K.L."/>
            <person name="Mulligan S."/>
            <person name="Benton J."/>
            <person name="Radune D."/>
            <person name="Fisher D.J."/>
            <person name="Atkins H.S."/>
            <person name="Hiscox T."/>
            <person name="Jost B.H."/>
            <person name="Billington S.J."/>
            <person name="Songer J.G."/>
            <person name="McClane B.A."/>
            <person name="Titball R.W."/>
            <person name="Rood J.I."/>
            <person name="Melville S.B."/>
            <person name="Paulsen I.T."/>
        </authorList>
    </citation>
    <scope>NUCLEOTIDE SEQUENCE [LARGE SCALE GENOMIC DNA]</scope>
    <source>
        <strain evidence="4">ATCC 13124 / DSM 756 / JCM 1290 / NCIMB 6125 / NCTC 8237 / S 107 / Type A</strain>
    </source>
</reference>
<dbReference type="GO" id="GO:0003755">
    <property type="term" value="F:peptidyl-prolyl cis-trans isomerase activity"/>
    <property type="evidence" value="ECO:0007669"/>
    <property type="project" value="UniProtKB-KW"/>
</dbReference>
<dbReference type="InterPro" id="IPR046357">
    <property type="entry name" value="PPIase_dom_sf"/>
</dbReference>
<dbReference type="InterPro" id="IPR050245">
    <property type="entry name" value="PrsA_foldase"/>
</dbReference>
<evidence type="ECO:0000259" key="2">
    <source>
        <dbReference type="PROSITE" id="PS50198"/>
    </source>
</evidence>
<dbReference type="PaxDb" id="195103-CPF_0262"/>
<keyword evidence="4" id="KW-1185">Reference proteome</keyword>
<dbReference type="RefSeq" id="WP_003453475.1">
    <property type="nucleotide sequence ID" value="NC_008261.1"/>
</dbReference>
<dbReference type="STRING" id="195103.CPF_0262"/>
<dbReference type="Gene3D" id="1.10.8.1040">
    <property type="match status" value="1"/>
</dbReference>
<dbReference type="InterPro" id="IPR000297">
    <property type="entry name" value="PPIase_PpiC"/>
</dbReference>
<dbReference type="GeneID" id="93003404"/>
<evidence type="ECO:0000313" key="3">
    <source>
        <dbReference type="EMBL" id="ABG84544.1"/>
    </source>
</evidence>
<feature type="domain" description="PpiC" evidence="2">
    <location>
        <begin position="113"/>
        <end position="203"/>
    </location>
</feature>
<dbReference type="HOGENOM" id="CLU_034646_1_2_9"/>
<organism evidence="3 4">
    <name type="scientific">Clostridium perfringens (strain ATCC 13124 / DSM 756 / JCM 1290 / NCIMB 6125 / NCTC 8237 / Type A)</name>
    <dbReference type="NCBI Taxonomy" id="195103"/>
    <lineage>
        <taxon>Bacteria</taxon>
        <taxon>Bacillati</taxon>
        <taxon>Bacillota</taxon>
        <taxon>Clostridia</taxon>
        <taxon>Eubacteriales</taxon>
        <taxon>Clostridiaceae</taxon>
        <taxon>Clostridium</taxon>
    </lineage>
</organism>
<evidence type="ECO:0000313" key="4">
    <source>
        <dbReference type="Proteomes" id="UP000001823"/>
    </source>
</evidence>